<dbReference type="Proteomes" id="UP000782312">
    <property type="component" value="Unassembled WGS sequence"/>
</dbReference>
<protein>
    <submittedName>
        <fullName evidence="2">Uncharacterized protein</fullName>
    </submittedName>
</protein>
<feature type="compositionally biased region" description="Pro residues" evidence="1">
    <location>
        <begin position="81"/>
        <end position="91"/>
    </location>
</feature>
<proteinExistence type="predicted"/>
<feature type="region of interest" description="Disordered" evidence="1">
    <location>
        <begin position="1"/>
        <end position="91"/>
    </location>
</feature>
<gene>
    <name evidence="2" type="ORF">HYZ11_17230</name>
</gene>
<evidence type="ECO:0000256" key="1">
    <source>
        <dbReference type="SAM" id="MobiDB-lite"/>
    </source>
</evidence>
<feature type="compositionally biased region" description="Basic and acidic residues" evidence="1">
    <location>
        <begin position="45"/>
        <end position="64"/>
    </location>
</feature>
<evidence type="ECO:0000313" key="3">
    <source>
        <dbReference type="Proteomes" id="UP000782312"/>
    </source>
</evidence>
<dbReference type="AlphaFoldDB" id="A0A932MP42"/>
<comment type="caution">
    <text evidence="2">The sequence shown here is derived from an EMBL/GenBank/DDBJ whole genome shotgun (WGS) entry which is preliminary data.</text>
</comment>
<name>A0A932MP42_UNCTE</name>
<organism evidence="2 3">
    <name type="scientific">Tectimicrobiota bacterium</name>
    <dbReference type="NCBI Taxonomy" id="2528274"/>
    <lineage>
        <taxon>Bacteria</taxon>
        <taxon>Pseudomonadati</taxon>
        <taxon>Nitrospinota/Tectimicrobiota group</taxon>
        <taxon>Candidatus Tectimicrobiota</taxon>
    </lineage>
</organism>
<sequence>MTGNPKDEKTPPGEDREKERKERKEAPGLGALRNIFGRMAFEKGPAYRDEPKKDEEDLGQREGLWRPGPRRRRKDRKGPGPGKPPEAFPGP</sequence>
<accession>A0A932MP42</accession>
<evidence type="ECO:0000313" key="2">
    <source>
        <dbReference type="EMBL" id="MBI3129355.1"/>
    </source>
</evidence>
<dbReference type="EMBL" id="JACPUR010000040">
    <property type="protein sequence ID" value="MBI3129355.1"/>
    <property type="molecule type" value="Genomic_DNA"/>
</dbReference>
<reference evidence="2" key="1">
    <citation type="submission" date="2020-07" db="EMBL/GenBank/DDBJ databases">
        <title>Huge and variable diversity of episymbiotic CPR bacteria and DPANN archaea in groundwater ecosystems.</title>
        <authorList>
            <person name="He C.Y."/>
            <person name="Keren R."/>
            <person name="Whittaker M."/>
            <person name="Farag I.F."/>
            <person name="Doudna J."/>
            <person name="Cate J.H.D."/>
            <person name="Banfield J.F."/>
        </authorList>
    </citation>
    <scope>NUCLEOTIDE SEQUENCE</scope>
    <source>
        <strain evidence="2">NC_groundwater_763_Ag_S-0.2um_68_21</strain>
    </source>
</reference>
<feature type="compositionally biased region" description="Basic and acidic residues" evidence="1">
    <location>
        <begin position="1"/>
        <end position="26"/>
    </location>
</feature>